<dbReference type="Pfam" id="PF13380">
    <property type="entry name" value="CoA_binding_2"/>
    <property type="match status" value="1"/>
</dbReference>
<sequence>MSWQNPQNEKLQYILEHAKTVAVVGLSNNPERTSYQIAKAMQHAGYRIIPVNPMIDEVLGEKSYASLTNIDEKIDIINVFRRSEFVLDVAKEAITTDCNVFWMQQGVINVEAYHLLQRHNFTVVMDSCIKVVHAVLVK</sequence>
<dbReference type="PANTHER" id="PTHR33303">
    <property type="entry name" value="CYTOPLASMIC PROTEIN-RELATED"/>
    <property type="match status" value="1"/>
</dbReference>
<keyword evidence="3" id="KW-1185">Reference proteome</keyword>
<accession>A0ABU5CR14</accession>
<reference evidence="2 3" key="1">
    <citation type="submission" date="2023-10" db="EMBL/GenBank/DDBJ databases">
        <title>Virgibacillus soli CC-YMP-6 genome.</title>
        <authorList>
            <person name="Miliotis G."/>
            <person name="Sengupta P."/>
            <person name="Hameed A."/>
            <person name="Chuvochina M."/>
            <person name="Mcdonagh F."/>
            <person name="Simpson A.C."/>
            <person name="Singh N.K."/>
            <person name="Rekha P.D."/>
            <person name="Raman K."/>
            <person name="Hugenholtz P."/>
            <person name="Venkateswaran K."/>
        </authorList>
    </citation>
    <scope>NUCLEOTIDE SEQUENCE [LARGE SCALE GENOMIC DNA]</scope>
    <source>
        <strain evidence="2 3">CC-YMP-6</strain>
    </source>
</reference>
<gene>
    <name evidence="2" type="ORF">RWD45_06250</name>
</gene>
<evidence type="ECO:0000313" key="2">
    <source>
        <dbReference type="EMBL" id="MDY0408239.1"/>
    </source>
</evidence>
<evidence type="ECO:0000259" key="1">
    <source>
        <dbReference type="SMART" id="SM00881"/>
    </source>
</evidence>
<proteinExistence type="predicted"/>
<dbReference type="EMBL" id="JAWDIQ010000001">
    <property type="protein sequence ID" value="MDY0408239.1"/>
    <property type="molecule type" value="Genomic_DNA"/>
</dbReference>
<dbReference type="SMART" id="SM00881">
    <property type="entry name" value="CoA_binding"/>
    <property type="match status" value="1"/>
</dbReference>
<comment type="caution">
    <text evidence="2">The sequence shown here is derived from an EMBL/GenBank/DDBJ whole genome shotgun (WGS) entry which is preliminary data.</text>
</comment>
<dbReference type="Gene3D" id="3.40.50.720">
    <property type="entry name" value="NAD(P)-binding Rossmann-like Domain"/>
    <property type="match status" value="1"/>
</dbReference>
<name>A0ABU5CR14_9BACI</name>
<dbReference type="InterPro" id="IPR036291">
    <property type="entry name" value="NAD(P)-bd_dom_sf"/>
</dbReference>
<dbReference type="Proteomes" id="UP001275315">
    <property type="component" value="Unassembled WGS sequence"/>
</dbReference>
<evidence type="ECO:0000313" key="3">
    <source>
        <dbReference type="Proteomes" id="UP001275315"/>
    </source>
</evidence>
<dbReference type="SUPFAM" id="SSF51735">
    <property type="entry name" value="NAD(P)-binding Rossmann-fold domains"/>
    <property type="match status" value="1"/>
</dbReference>
<protein>
    <submittedName>
        <fullName evidence="2">CoA-binding protein</fullName>
    </submittedName>
</protein>
<dbReference type="InterPro" id="IPR003781">
    <property type="entry name" value="CoA-bd"/>
</dbReference>
<feature type="domain" description="CoA-binding" evidence="1">
    <location>
        <begin position="15"/>
        <end position="107"/>
    </location>
</feature>
<dbReference type="RefSeq" id="WP_320378988.1">
    <property type="nucleotide sequence ID" value="NZ_JAWDIQ010000001.1"/>
</dbReference>
<dbReference type="PANTHER" id="PTHR33303:SF2">
    <property type="entry name" value="COA-BINDING DOMAIN-CONTAINING PROTEIN"/>
    <property type="match status" value="1"/>
</dbReference>
<organism evidence="2 3">
    <name type="scientific">Paracerasibacillus soli</name>
    <dbReference type="NCBI Taxonomy" id="480284"/>
    <lineage>
        <taxon>Bacteria</taxon>
        <taxon>Bacillati</taxon>
        <taxon>Bacillota</taxon>
        <taxon>Bacilli</taxon>
        <taxon>Bacillales</taxon>
        <taxon>Bacillaceae</taxon>
        <taxon>Paracerasibacillus</taxon>
    </lineage>
</organism>